<dbReference type="STRING" id="999810.G2YCB9"/>
<gene>
    <name evidence="2" type="ORF">BofuT4_P099160.1</name>
</gene>
<dbReference type="OrthoDB" id="2744543at2759"/>
<dbReference type="InterPro" id="IPR016181">
    <property type="entry name" value="Acyl_CoA_acyltransferase"/>
</dbReference>
<organism evidence="2 3">
    <name type="scientific">Botryotinia fuckeliana (strain T4)</name>
    <name type="common">Noble rot fungus</name>
    <name type="synonym">Botrytis cinerea</name>
    <dbReference type="NCBI Taxonomy" id="999810"/>
    <lineage>
        <taxon>Eukaryota</taxon>
        <taxon>Fungi</taxon>
        <taxon>Dikarya</taxon>
        <taxon>Ascomycota</taxon>
        <taxon>Pezizomycotina</taxon>
        <taxon>Leotiomycetes</taxon>
        <taxon>Helotiales</taxon>
        <taxon>Sclerotiniaceae</taxon>
        <taxon>Botrytis</taxon>
    </lineage>
</organism>
<evidence type="ECO:0000259" key="1">
    <source>
        <dbReference type="PROSITE" id="PS51186"/>
    </source>
</evidence>
<dbReference type="PROSITE" id="PS51186">
    <property type="entry name" value="GNAT"/>
    <property type="match status" value="1"/>
</dbReference>
<dbReference type="PANTHER" id="PTHR42791:SF17">
    <property type="entry name" value="ACETYLTRANSFERASE, GNAT FAMILY FAMILY (AFU_ORTHOLOGUE AFUA_8G05690)"/>
    <property type="match status" value="1"/>
</dbReference>
<dbReference type="GO" id="GO:0016747">
    <property type="term" value="F:acyltransferase activity, transferring groups other than amino-acyl groups"/>
    <property type="evidence" value="ECO:0007669"/>
    <property type="project" value="InterPro"/>
</dbReference>
<evidence type="ECO:0000313" key="2">
    <source>
        <dbReference type="EMBL" id="CCD49539.1"/>
    </source>
</evidence>
<dbReference type="CDD" id="cd04301">
    <property type="entry name" value="NAT_SF"/>
    <property type="match status" value="1"/>
</dbReference>
<dbReference type="Proteomes" id="UP000008177">
    <property type="component" value="Unplaced contigs"/>
</dbReference>
<dbReference type="InParanoid" id="G2YCB9"/>
<dbReference type="SUPFAM" id="SSF55729">
    <property type="entry name" value="Acyl-CoA N-acyltransferases (Nat)"/>
    <property type="match status" value="1"/>
</dbReference>
<dbReference type="InterPro" id="IPR052523">
    <property type="entry name" value="Trichothecene_AcTrans"/>
</dbReference>
<dbReference type="EMBL" id="FQ790316">
    <property type="protein sequence ID" value="CCD49539.1"/>
    <property type="molecule type" value="Genomic_DNA"/>
</dbReference>
<proteinExistence type="predicted"/>
<dbReference type="Pfam" id="PF13508">
    <property type="entry name" value="Acetyltransf_7"/>
    <property type="match status" value="1"/>
</dbReference>
<dbReference type="eggNOG" id="ENOG502STYZ">
    <property type="taxonomic scope" value="Eukaryota"/>
</dbReference>
<accession>G2YCB9</accession>
<dbReference type="PANTHER" id="PTHR42791">
    <property type="entry name" value="GNAT FAMILY ACETYLTRANSFERASE"/>
    <property type="match status" value="1"/>
</dbReference>
<protein>
    <recommendedName>
        <fullName evidence="1">N-acetyltransferase domain-containing protein</fullName>
    </recommendedName>
</protein>
<name>G2YCB9_BOTF4</name>
<feature type="domain" description="N-acetyltransferase" evidence="1">
    <location>
        <begin position="165"/>
        <end position="300"/>
    </location>
</feature>
<reference evidence="3" key="1">
    <citation type="journal article" date="2011" name="PLoS Genet.">
        <title>Genomic analysis of the necrotrophic fungal pathogens Sclerotinia sclerotiorum and Botrytis cinerea.</title>
        <authorList>
            <person name="Amselem J."/>
            <person name="Cuomo C.A."/>
            <person name="van Kan J.A."/>
            <person name="Viaud M."/>
            <person name="Benito E.P."/>
            <person name="Couloux A."/>
            <person name="Coutinho P.M."/>
            <person name="de Vries R.P."/>
            <person name="Dyer P.S."/>
            <person name="Fillinger S."/>
            <person name="Fournier E."/>
            <person name="Gout L."/>
            <person name="Hahn M."/>
            <person name="Kohn L."/>
            <person name="Lapalu N."/>
            <person name="Plummer K.M."/>
            <person name="Pradier J.M."/>
            <person name="Quevillon E."/>
            <person name="Sharon A."/>
            <person name="Simon A."/>
            <person name="ten Have A."/>
            <person name="Tudzynski B."/>
            <person name="Tudzynski P."/>
            <person name="Wincker P."/>
            <person name="Andrew M."/>
            <person name="Anthouard V."/>
            <person name="Beever R.E."/>
            <person name="Beffa R."/>
            <person name="Benoit I."/>
            <person name="Bouzid O."/>
            <person name="Brault B."/>
            <person name="Chen Z."/>
            <person name="Choquer M."/>
            <person name="Collemare J."/>
            <person name="Cotton P."/>
            <person name="Danchin E.G."/>
            <person name="Da Silva C."/>
            <person name="Gautier A."/>
            <person name="Giraud C."/>
            <person name="Giraud T."/>
            <person name="Gonzalez C."/>
            <person name="Grossetete S."/>
            <person name="Guldener U."/>
            <person name="Henrissat B."/>
            <person name="Howlett B.J."/>
            <person name="Kodira C."/>
            <person name="Kretschmer M."/>
            <person name="Lappartient A."/>
            <person name="Leroch M."/>
            <person name="Levis C."/>
            <person name="Mauceli E."/>
            <person name="Neuveglise C."/>
            <person name="Oeser B."/>
            <person name="Pearson M."/>
            <person name="Poulain J."/>
            <person name="Poussereau N."/>
            <person name="Quesneville H."/>
            <person name="Rascle C."/>
            <person name="Schumacher J."/>
            <person name="Segurens B."/>
            <person name="Sexton A."/>
            <person name="Silva E."/>
            <person name="Sirven C."/>
            <person name="Soanes D.M."/>
            <person name="Talbot N.J."/>
            <person name="Templeton M."/>
            <person name="Yandava C."/>
            <person name="Yarden O."/>
            <person name="Zeng Q."/>
            <person name="Rollins J.A."/>
            <person name="Lebrun M.H."/>
            <person name="Dickman M."/>
        </authorList>
    </citation>
    <scope>NUCLEOTIDE SEQUENCE [LARGE SCALE GENOMIC DNA]</scope>
    <source>
        <strain evidence="3">T4</strain>
    </source>
</reference>
<sequence length="301" mass="34454">MYEHQHRFLSGLRTNFRSSEFVVTYPMPHGVRTKEDGTLLPLFASACVIFLLSHCSQQQLDDEATGHRDDLPALADLGTEAFRDDNLQTILFPPEAVANGSLRRSINLRIRKRLVEAGTHCYVSMSDEDDEFWSGTPELLGYAFWTRVGKSEAAKKWQTDTLFSSTISPTFYLVNPLIIKTELERTLIGAEMWYSEYFLDRDRPWDKIHYMRNLSIDHFGSIPEYLELAALAVHPKFHRRGIGGMMLRYGIDLAQKEQVPLVLEASRAGTLLYTKNGFRETGRTEMFPEVIVVAMQLDPKI</sequence>
<dbReference type="AlphaFoldDB" id="G2YCB9"/>
<dbReference type="InterPro" id="IPR000182">
    <property type="entry name" value="GNAT_dom"/>
</dbReference>
<dbReference type="HOGENOM" id="CLU_060131_3_2_1"/>
<dbReference type="Gene3D" id="3.40.630.30">
    <property type="match status" value="1"/>
</dbReference>
<evidence type="ECO:0000313" key="3">
    <source>
        <dbReference type="Proteomes" id="UP000008177"/>
    </source>
</evidence>